<reference evidence="3" key="1">
    <citation type="submission" date="2020-02" db="EMBL/GenBank/DDBJ databases">
        <authorList>
            <person name="Meier V. D."/>
        </authorList>
    </citation>
    <scope>NUCLEOTIDE SEQUENCE</scope>
    <source>
        <strain evidence="3">AVDCRST_MAG04</strain>
    </source>
</reference>
<sequence>MKHVSFSGRLVMLGCGSIGQGVLPLILRHIDMPKERITVVTADARG</sequence>
<evidence type="ECO:0000256" key="1">
    <source>
        <dbReference type="SAM" id="Phobius"/>
    </source>
</evidence>
<keyword evidence="1" id="KW-0472">Membrane</keyword>
<dbReference type="AlphaFoldDB" id="A0A6J4I6H6"/>
<keyword evidence="3" id="KW-0808">Transferase</keyword>
<name>A0A6J4I6H6_9PROT</name>
<dbReference type="Gene3D" id="3.40.50.720">
    <property type="entry name" value="NAD(P)-binding Rossmann-like Domain"/>
    <property type="match status" value="1"/>
</dbReference>
<keyword evidence="1" id="KW-1133">Transmembrane helix</keyword>
<evidence type="ECO:0000313" key="3">
    <source>
        <dbReference type="EMBL" id="CAA9242834.1"/>
    </source>
</evidence>
<keyword evidence="1" id="KW-0812">Transmembrane</keyword>
<proteinExistence type="predicted"/>
<feature type="transmembrane region" description="Helical" evidence="1">
    <location>
        <begin position="6"/>
        <end position="27"/>
    </location>
</feature>
<evidence type="ECO:0000259" key="2">
    <source>
        <dbReference type="Pfam" id="PF03435"/>
    </source>
</evidence>
<dbReference type="Pfam" id="PF03435">
    <property type="entry name" value="Sacchrp_dh_NADP"/>
    <property type="match status" value="1"/>
</dbReference>
<organism evidence="3">
    <name type="scientific">uncultured Acetobacteraceae bacterium</name>
    <dbReference type="NCBI Taxonomy" id="169975"/>
    <lineage>
        <taxon>Bacteria</taxon>
        <taxon>Pseudomonadati</taxon>
        <taxon>Pseudomonadota</taxon>
        <taxon>Alphaproteobacteria</taxon>
        <taxon>Acetobacterales</taxon>
        <taxon>Acetobacteraceae</taxon>
        <taxon>environmental samples</taxon>
    </lineage>
</organism>
<dbReference type="InterPro" id="IPR005097">
    <property type="entry name" value="Sacchrp_dh_NADP-bd"/>
</dbReference>
<feature type="non-terminal residue" evidence="3">
    <location>
        <position position="46"/>
    </location>
</feature>
<gene>
    <name evidence="3" type="ORF">AVDCRST_MAG04-1709</name>
</gene>
<feature type="domain" description="Saccharopine dehydrogenase NADP binding" evidence="2">
    <location>
        <begin position="11"/>
        <end position="44"/>
    </location>
</feature>
<dbReference type="GO" id="GO:0047296">
    <property type="term" value="F:homospermidine synthase activity"/>
    <property type="evidence" value="ECO:0007669"/>
    <property type="project" value="UniProtKB-EC"/>
</dbReference>
<accession>A0A6J4I6H6</accession>
<dbReference type="EMBL" id="CADCTL010000119">
    <property type="protein sequence ID" value="CAA9242834.1"/>
    <property type="molecule type" value="Genomic_DNA"/>
</dbReference>
<dbReference type="EC" id="2.5.1.44" evidence="3"/>
<protein>
    <submittedName>
        <fullName evidence="3">Homospermidine synthase</fullName>
        <ecNumber evidence="3">2.5.1.44</ecNumber>
    </submittedName>
</protein>